<dbReference type="EMBL" id="CM037153">
    <property type="protein sequence ID" value="KAH7857877.1"/>
    <property type="molecule type" value="Genomic_DNA"/>
</dbReference>
<evidence type="ECO:0000313" key="2">
    <source>
        <dbReference type="Proteomes" id="UP000828048"/>
    </source>
</evidence>
<reference evidence="1 2" key="1">
    <citation type="journal article" date="2021" name="Hortic Res">
        <title>High-quality reference genome and annotation aids understanding of berry development for evergreen blueberry (Vaccinium darrowii).</title>
        <authorList>
            <person name="Yu J."/>
            <person name="Hulse-Kemp A.M."/>
            <person name="Babiker E."/>
            <person name="Staton M."/>
        </authorList>
    </citation>
    <scope>NUCLEOTIDE SEQUENCE [LARGE SCALE GENOMIC DNA]</scope>
    <source>
        <strain evidence="2">cv. NJ 8807/NJ 8810</strain>
        <tissue evidence="1">Young leaf</tissue>
    </source>
</reference>
<dbReference type="Proteomes" id="UP000828048">
    <property type="component" value="Chromosome 3"/>
</dbReference>
<keyword evidence="2" id="KW-1185">Reference proteome</keyword>
<gene>
    <name evidence="1" type="ORF">Vadar_017460</name>
</gene>
<evidence type="ECO:0000313" key="1">
    <source>
        <dbReference type="EMBL" id="KAH7857877.1"/>
    </source>
</evidence>
<comment type="caution">
    <text evidence="1">The sequence shown here is derived from an EMBL/GenBank/DDBJ whole genome shotgun (WGS) entry which is preliminary data.</text>
</comment>
<accession>A0ACB7YWL4</accession>
<proteinExistence type="predicted"/>
<protein>
    <submittedName>
        <fullName evidence="1">Uncharacterized protein</fullName>
    </submittedName>
</protein>
<name>A0ACB7YWL4_9ERIC</name>
<organism evidence="1 2">
    <name type="scientific">Vaccinium darrowii</name>
    <dbReference type="NCBI Taxonomy" id="229202"/>
    <lineage>
        <taxon>Eukaryota</taxon>
        <taxon>Viridiplantae</taxon>
        <taxon>Streptophyta</taxon>
        <taxon>Embryophyta</taxon>
        <taxon>Tracheophyta</taxon>
        <taxon>Spermatophyta</taxon>
        <taxon>Magnoliopsida</taxon>
        <taxon>eudicotyledons</taxon>
        <taxon>Gunneridae</taxon>
        <taxon>Pentapetalae</taxon>
        <taxon>asterids</taxon>
        <taxon>Ericales</taxon>
        <taxon>Ericaceae</taxon>
        <taxon>Vaccinioideae</taxon>
        <taxon>Vaccinieae</taxon>
        <taxon>Vaccinium</taxon>
    </lineage>
</organism>
<sequence length="141" mass="15264">MAATTTMATRVLGIFSLSSPRRRQSPRETRSKTPAEIAVDVPILLPATAFKSSVVVRASDPERGEVNSSTEESDRAFTSQEDLNYLWKLGAGSIVGAAAIKYGSVLLPEITRPNLLEAMIIISSPVIVAVLLLIRQSRLQQ</sequence>